<dbReference type="AlphaFoldDB" id="A0A5C6C442"/>
<protein>
    <submittedName>
        <fullName evidence="1">Uncharacterized protein</fullName>
    </submittedName>
</protein>
<keyword evidence="2" id="KW-1185">Reference proteome</keyword>
<accession>A0A5C6C442</accession>
<evidence type="ECO:0000313" key="2">
    <source>
        <dbReference type="Proteomes" id="UP000319908"/>
    </source>
</evidence>
<comment type="caution">
    <text evidence="1">The sequence shown here is derived from an EMBL/GenBank/DDBJ whole genome shotgun (WGS) entry which is preliminary data.</text>
</comment>
<sequence length="101" mass="11421">MVVSGLRGEPGWLDSAARTLSAKDRTLGLGAAVAKDREKRGGNEKRPRIMLDRRALTGSREFSRFEIQLKSGLARLTAGLTDNRHKTWEMRRKRDLETRVS</sequence>
<dbReference type="EMBL" id="SJPU01000001">
    <property type="protein sequence ID" value="TWU18862.1"/>
    <property type="molecule type" value="Genomic_DNA"/>
</dbReference>
<proteinExistence type="predicted"/>
<gene>
    <name evidence="1" type="ORF">Poly21_10290</name>
</gene>
<reference evidence="1 2" key="1">
    <citation type="journal article" date="2020" name="Antonie Van Leeuwenhoek">
        <title>Rhodopirellula heiligendammensis sp. nov., Rhodopirellula pilleata sp. nov., and Rhodopirellula solitaria sp. nov. isolated from natural or artificial marine surfaces in Northern Germany and California, USA, and emended description of the genus Rhodopirellula.</title>
        <authorList>
            <person name="Kallscheuer N."/>
            <person name="Wiegand S."/>
            <person name="Jogler M."/>
            <person name="Boedeker C."/>
            <person name="Peeters S.H."/>
            <person name="Rast P."/>
            <person name="Heuer A."/>
            <person name="Jetten M.S.M."/>
            <person name="Rohde M."/>
            <person name="Jogler C."/>
        </authorList>
    </citation>
    <scope>NUCLEOTIDE SEQUENCE [LARGE SCALE GENOMIC DNA]</scope>
    <source>
        <strain evidence="1 2">Poly21</strain>
    </source>
</reference>
<name>A0A5C6C442_9BACT</name>
<dbReference type="Proteomes" id="UP000319908">
    <property type="component" value="Unassembled WGS sequence"/>
</dbReference>
<organism evidence="1 2">
    <name type="scientific">Allorhodopirellula heiligendammensis</name>
    <dbReference type="NCBI Taxonomy" id="2714739"/>
    <lineage>
        <taxon>Bacteria</taxon>
        <taxon>Pseudomonadati</taxon>
        <taxon>Planctomycetota</taxon>
        <taxon>Planctomycetia</taxon>
        <taxon>Pirellulales</taxon>
        <taxon>Pirellulaceae</taxon>
        <taxon>Allorhodopirellula</taxon>
    </lineage>
</organism>
<evidence type="ECO:0000313" key="1">
    <source>
        <dbReference type="EMBL" id="TWU18862.1"/>
    </source>
</evidence>